<dbReference type="SUPFAM" id="SSF52540">
    <property type="entry name" value="P-loop containing nucleoside triphosphate hydrolases"/>
    <property type="match status" value="1"/>
</dbReference>
<keyword evidence="3" id="KW-0347">Helicase</keyword>
<evidence type="ECO:0000256" key="5">
    <source>
        <dbReference type="ARBA" id="ARBA00047984"/>
    </source>
</evidence>
<keyword evidence="1" id="KW-0547">Nucleotide-binding</keyword>
<comment type="caution">
    <text evidence="8">The sequence shown here is derived from an EMBL/GenBank/DDBJ whole genome shotgun (WGS) entry which is preliminary data.</text>
</comment>
<evidence type="ECO:0000256" key="2">
    <source>
        <dbReference type="ARBA" id="ARBA00022801"/>
    </source>
</evidence>
<evidence type="ECO:0000259" key="6">
    <source>
        <dbReference type="PROSITE" id="PS51192"/>
    </source>
</evidence>
<dbReference type="SUPFAM" id="SSF46689">
    <property type="entry name" value="Homeodomain-like"/>
    <property type="match status" value="1"/>
</dbReference>
<dbReference type="SMART" id="SM00490">
    <property type="entry name" value="HELICc"/>
    <property type="match status" value="1"/>
</dbReference>
<keyword evidence="9" id="KW-1185">Reference proteome</keyword>
<gene>
    <name evidence="8" type="ORF">RIMI_LOCUS3593329</name>
</gene>
<dbReference type="Pfam" id="PF00271">
    <property type="entry name" value="Helicase_C"/>
    <property type="match status" value="1"/>
</dbReference>
<feature type="domain" description="Helicase ATP-binding" evidence="6">
    <location>
        <begin position="454"/>
        <end position="622"/>
    </location>
</feature>
<dbReference type="Pfam" id="PF07717">
    <property type="entry name" value="OB_NTP_bind"/>
    <property type="match status" value="1"/>
</dbReference>
<evidence type="ECO:0008006" key="10">
    <source>
        <dbReference type="Google" id="ProtNLM"/>
    </source>
</evidence>
<accession>A0ABN9KYT0</accession>
<evidence type="ECO:0000256" key="3">
    <source>
        <dbReference type="ARBA" id="ARBA00022806"/>
    </source>
</evidence>
<dbReference type="PANTHER" id="PTHR18934">
    <property type="entry name" value="ATP-DEPENDENT RNA HELICASE"/>
    <property type="match status" value="1"/>
</dbReference>
<dbReference type="InterPro" id="IPR011545">
    <property type="entry name" value="DEAD/DEAH_box_helicase_dom"/>
</dbReference>
<sequence>MGKTSDLTDVKKAIIDTLKQEGKTQKEISQQIGCSQSAVSRHLNGKSVGRKQCGRKRCTTRRGDRTLRKIVEKDRFQTLGNLRKQWTESGVETSRATVHRRVQEMAYSDSIATGSVPQDWRIANVVPIFKKGSKSEPGNYRPDLFCCFFYSCYLLLSLESSPSSKMAKTHRSRRIRIKKVDAERQAAARACKILQDLGLLHSGHLAGKGNLEESLDAAPVSSRTRSRIHSREARVAPMDLAGEDAEATRALRVFSNPKHLLSSVIQVATSVSACSDFIRYQNIKGRMNMCRLTLQWPQPMAFVASGQRRIEAERKAAALACQKLKDLGLLDPQNRPLTNVMYNKSSVQKFQEQQKQAKRFQVPERLLQRMEEYFSQFPLAPVTGSHFREDEVAYMEASDESDMSSPFSDPITGRPYTPMSEAEASYISRSLEERWDSSVTLQGLPADQHREVILAAIKSHQVVVIAGDTGCGKTTRIPRYIVEDAILSGHGARCNLLITQPRRISAVSVAHRVGQELGPRLRQKVGYQVRLESNLPPRGGALLFCTVGVLLKKLQTNPGLEGVSHVVVDEVHERDVNTDFLLILLKQVLDVNPGIKVILMSATGDNQRMSRYFGDCPIVRVPGFMYPVKGHYLEEILPMLGKRPYQKPQTADDCVPDLELISDVILHIDQHGPPGGILCFLPGWQEIRRVQEILQERLVHRNGRHLILPVHSNIPLTNQQAIFERPPPDVRKIVLATNIAETSVTIDDIVHVVDTGMHKEQRYDLRTKVSCLETNWVSKSNVTQRRGRAGRCQPGFSYHLFTHQQHQDMPTFQVAEILRTPLENLVVQAKIHTPEMTAVEFLSQALESPDRCAIMDAVRFLQEIRVLDEKEGLTLLGQRVASISTDPSLAKAIVLASIFRCLHPLLVIVACLTKDPFQGGVMNRTEVNKVKTMFSGQSCSDHLVFTRVYNAWKEIVGGTSGANRNDFLEDNLLSKSAMRFIQGLVTQFSSNVEDASLVDEANDCTDRYALCNQLSDQDELVKGVLLAGLYPRLIQVTRGYVIRGKFRPNSLYYKTKSGPVQLHKSTVNREVKDFCMPWLTYFQAVKSSGAVFVRDSSMVHPLAVFLMTNGSVNVRDHGEQMTVSLSDTNLLKLESDPRTIALLGDLRQALSQMVERNLQDQLPPLSLQEEAQYTQLLTILVELLNSTSYCFTEQAAAIAEE</sequence>
<dbReference type="PROSITE" id="PS51194">
    <property type="entry name" value="HELICASE_CTER"/>
    <property type="match status" value="1"/>
</dbReference>
<dbReference type="InterPro" id="IPR007502">
    <property type="entry name" value="Helicase-assoc_dom"/>
</dbReference>
<dbReference type="PROSITE" id="PS00690">
    <property type="entry name" value="DEAH_ATP_HELICASE"/>
    <property type="match status" value="1"/>
</dbReference>
<dbReference type="InterPro" id="IPR009057">
    <property type="entry name" value="Homeodomain-like_sf"/>
</dbReference>
<protein>
    <recommendedName>
        <fullName evidence="10">RNA helicase</fullName>
    </recommendedName>
</protein>
<evidence type="ECO:0000256" key="4">
    <source>
        <dbReference type="ARBA" id="ARBA00022840"/>
    </source>
</evidence>
<dbReference type="Proteomes" id="UP001176940">
    <property type="component" value="Unassembled WGS sequence"/>
</dbReference>
<dbReference type="PROSITE" id="PS51192">
    <property type="entry name" value="HELICASE_ATP_BIND_1"/>
    <property type="match status" value="1"/>
</dbReference>
<proteinExistence type="predicted"/>
<reference evidence="8" key="1">
    <citation type="submission" date="2023-07" db="EMBL/GenBank/DDBJ databases">
        <authorList>
            <person name="Stuckert A."/>
        </authorList>
    </citation>
    <scope>NUCLEOTIDE SEQUENCE</scope>
</reference>
<comment type="catalytic activity">
    <reaction evidence="5">
        <text>ATP + H2O = ADP + phosphate + H(+)</text>
        <dbReference type="Rhea" id="RHEA:13065"/>
        <dbReference type="ChEBI" id="CHEBI:15377"/>
        <dbReference type="ChEBI" id="CHEBI:15378"/>
        <dbReference type="ChEBI" id="CHEBI:30616"/>
        <dbReference type="ChEBI" id="CHEBI:43474"/>
        <dbReference type="ChEBI" id="CHEBI:456216"/>
        <dbReference type="EC" id="3.6.4.13"/>
    </reaction>
</comment>
<dbReference type="Gene3D" id="3.30.160.20">
    <property type="match status" value="1"/>
</dbReference>
<keyword evidence="2" id="KW-0378">Hydrolase</keyword>
<dbReference type="Gene3D" id="1.20.120.1080">
    <property type="match status" value="1"/>
</dbReference>
<dbReference type="EMBL" id="CAUEEQ010005458">
    <property type="protein sequence ID" value="CAJ0928901.1"/>
    <property type="molecule type" value="Genomic_DNA"/>
</dbReference>
<feature type="domain" description="Helicase C-terminal" evidence="7">
    <location>
        <begin position="660"/>
        <end position="833"/>
    </location>
</feature>
<dbReference type="CDD" id="cd17976">
    <property type="entry name" value="DEXHc_DHX30"/>
    <property type="match status" value="1"/>
</dbReference>
<dbReference type="Gene3D" id="1.10.10.60">
    <property type="entry name" value="Homeodomain-like"/>
    <property type="match status" value="1"/>
</dbReference>
<dbReference type="InterPro" id="IPR011709">
    <property type="entry name" value="DEAD-box_helicase_OB_fold"/>
</dbReference>
<organism evidence="8 9">
    <name type="scientific">Ranitomeya imitator</name>
    <name type="common">mimic poison frog</name>
    <dbReference type="NCBI Taxonomy" id="111125"/>
    <lineage>
        <taxon>Eukaryota</taxon>
        <taxon>Metazoa</taxon>
        <taxon>Chordata</taxon>
        <taxon>Craniata</taxon>
        <taxon>Vertebrata</taxon>
        <taxon>Euteleostomi</taxon>
        <taxon>Amphibia</taxon>
        <taxon>Batrachia</taxon>
        <taxon>Anura</taxon>
        <taxon>Neobatrachia</taxon>
        <taxon>Hyloidea</taxon>
        <taxon>Dendrobatidae</taxon>
        <taxon>Dendrobatinae</taxon>
        <taxon>Ranitomeya</taxon>
    </lineage>
</organism>
<dbReference type="PANTHER" id="PTHR18934:SF257">
    <property type="entry name" value="ATP-DEPENDENT RNA HELICASE DHX30"/>
    <property type="match status" value="1"/>
</dbReference>
<evidence type="ECO:0000259" key="7">
    <source>
        <dbReference type="PROSITE" id="PS51194"/>
    </source>
</evidence>
<dbReference type="InterPro" id="IPR001650">
    <property type="entry name" value="Helicase_C-like"/>
</dbReference>
<dbReference type="Gene3D" id="3.40.50.300">
    <property type="entry name" value="P-loop containing nucleotide triphosphate hydrolases"/>
    <property type="match status" value="2"/>
</dbReference>
<keyword evidence="4" id="KW-0067">ATP-binding</keyword>
<dbReference type="InterPro" id="IPR014001">
    <property type="entry name" value="Helicase_ATP-bd"/>
</dbReference>
<dbReference type="InterPro" id="IPR027417">
    <property type="entry name" value="P-loop_NTPase"/>
</dbReference>
<evidence type="ECO:0000313" key="8">
    <source>
        <dbReference type="EMBL" id="CAJ0928901.1"/>
    </source>
</evidence>
<dbReference type="Pfam" id="PF21010">
    <property type="entry name" value="HA2_C"/>
    <property type="match status" value="1"/>
</dbReference>
<dbReference type="InterPro" id="IPR002464">
    <property type="entry name" value="DNA/RNA_helicase_DEAH_CS"/>
</dbReference>
<evidence type="ECO:0000256" key="1">
    <source>
        <dbReference type="ARBA" id="ARBA00022741"/>
    </source>
</evidence>
<dbReference type="Pfam" id="PF00270">
    <property type="entry name" value="DEAD"/>
    <property type="match status" value="1"/>
</dbReference>
<dbReference type="CDD" id="cd18791">
    <property type="entry name" value="SF2_C_RHA"/>
    <property type="match status" value="1"/>
</dbReference>
<dbReference type="SMART" id="SM00487">
    <property type="entry name" value="DEXDc"/>
    <property type="match status" value="1"/>
</dbReference>
<name>A0ABN9KYT0_9NEOB</name>
<dbReference type="SMART" id="SM00847">
    <property type="entry name" value="HA2"/>
    <property type="match status" value="1"/>
</dbReference>
<evidence type="ECO:0000313" key="9">
    <source>
        <dbReference type="Proteomes" id="UP001176940"/>
    </source>
</evidence>